<sequence length="49" mass="5568">MTICQLAPLRTASHSHTNNNNNNENETNSMLVDSMINFFLKPIYGRITT</sequence>
<dbReference type="AlphaFoldDB" id="A0A0D3CW84"/>
<keyword evidence="2" id="KW-1185">Reference proteome</keyword>
<dbReference type="Gramene" id="Bo6g083490.1">
    <property type="protein sequence ID" value="Bo6g083490.1"/>
    <property type="gene ID" value="Bo6g083490"/>
</dbReference>
<accession>A0A0D3CW84</accession>
<evidence type="ECO:0000313" key="1">
    <source>
        <dbReference type="EnsemblPlants" id="Bo6g083490.1"/>
    </source>
</evidence>
<organism evidence="1 2">
    <name type="scientific">Brassica oleracea var. oleracea</name>
    <dbReference type="NCBI Taxonomy" id="109376"/>
    <lineage>
        <taxon>Eukaryota</taxon>
        <taxon>Viridiplantae</taxon>
        <taxon>Streptophyta</taxon>
        <taxon>Embryophyta</taxon>
        <taxon>Tracheophyta</taxon>
        <taxon>Spermatophyta</taxon>
        <taxon>Magnoliopsida</taxon>
        <taxon>eudicotyledons</taxon>
        <taxon>Gunneridae</taxon>
        <taxon>Pentapetalae</taxon>
        <taxon>rosids</taxon>
        <taxon>malvids</taxon>
        <taxon>Brassicales</taxon>
        <taxon>Brassicaceae</taxon>
        <taxon>Brassiceae</taxon>
        <taxon>Brassica</taxon>
    </lineage>
</organism>
<dbReference type="EnsemblPlants" id="Bo6g083490.1">
    <property type="protein sequence ID" value="Bo6g083490.1"/>
    <property type="gene ID" value="Bo6g083490"/>
</dbReference>
<protein>
    <submittedName>
        <fullName evidence="1">Uncharacterized protein</fullName>
    </submittedName>
</protein>
<evidence type="ECO:0000313" key="2">
    <source>
        <dbReference type="Proteomes" id="UP000032141"/>
    </source>
</evidence>
<reference evidence="1" key="2">
    <citation type="submission" date="2015-03" db="UniProtKB">
        <authorList>
            <consortium name="EnsemblPlants"/>
        </authorList>
    </citation>
    <scope>IDENTIFICATION</scope>
</reference>
<dbReference type="Proteomes" id="UP000032141">
    <property type="component" value="Chromosome C6"/>
</dbReference>
<proteinExistence type="predicted"/>
<name>A0A0D3CW84_BRAOL</name>
<dbReference type="HOGENOM" id="CLU_3144829_0_0_1"/>
<reference evidence="1 2" key="1">
    <citation type="journal article" date="2014" name="Genome Biol.">
        <title>Transcriptome and methylome profiling reveals relics of genome dominance in the mesopolyploid Brassica oleracea.</title>
        <authorList>
            <person name="Parkin I.A."/>
            <person name="Koh C."/>
            <person name="Tang H."/>
            <person name="Robinson S.J."/>
            <person name="Kagale S."/>
            <person name="Clarke W.E."/>
            <person name="Town C.D."/>
            <person name="Nixon J."/>
            <person name="Krishnakumar V."/>
            <person name="Bidwell S.L."/>
            <person name="Denoeud F."/>
            <person name="Belcram H."/>
            <person name="Links M.G."/>
            <person name="Just J."/>
            <person name="Clarke C."/>
            <person name="Bender T."/>
            <person name="Huebert T."/>
            <person name="Mason A.S."/>
            <person name="Pires J.C."/>
            <person name="Barker G."/>
            <person name="Moore J."/>
            <person name="Walley P.G."/>
            <person name="Manoli S."/>
            <person name="Batley J."/>
            <person name="Edwards D."/>
            <person name="Nelson M.N."/>
            <person name="Wang X."/>
            <person name="Paterson A.H."/>
            <person name="King G."/>
            <person name="Bancroft I."/>
            <person name="Chalhoub B."/>
            <person name="Sharpe A.G."/>
        </authorList>
    </citation>
    <scope>NUCLEOTIDE SEQUENCE</scope>
    <source>
        <strain evidence="1 2">cv. TO1000</strain>
    </source>
</reference>